<dbReference type="EMBL" id="BPWL01000011">
    <property type="protein sequence ID" value="GJJ15576.1"/>
    <property type="molecule type" value="Genomic_DNA"/>
</dbReference>
<dbReference type="Gene3D" id="3.40.50.11960">
    <property type="match status" value="1"/>
</dbReference>
<dbReference type="Proteomes" id="UP001050691">
    <property type="component" value="Unassembled WGS sequence"/>
</dbReference>
<organism evidence="1 2">
    <name type="scientific">Clathrus columnatus</name>
    <dbReference type="NCBI Taxonomy" id="1419009"/>
    <lineage>
        <taxon>Eukaryota</taxon>
        <taxon>Fungi</taxon>
        <taxon>Dikarya</taxon>
        <taxon>Basidiomycota</taxon>
        <taxon>Agaricomycotina</taxon>
        <taxon>Agaricomycetes</taxon>
        <taxon>Phallomycetidae</taxon>
        <taxon>Phallales</taxon>
        <taxon>Clathraceae</taxon>
        <taxon>Clathrus</taxon>
    </lineage>
</organism>
<gene>
    <name evidence="1" type="ORF">Clacol_009854</name>
</gene>
<dbReference type="PANTHER" id="PTHR14659:SF1">
    <property type="entry name" value="ALPHA- AND GAMMA-ADAPTIN-BINDING PROTEIN P34"/>
    <property type="match status" value="1"/>
</dbReference>
<dbReference type="InterPro" id="IPR019341">
    <property type="entry name" value="Alpha/Gamma-adaptin-bd_p34"/>
</dbReference>
<accession>A0AAV5ATA6</accession>
<dbReference type="PANTHER" id="PTHR14659">
    <property type="entry name" value="ALPHA- AND GAMMA-ADAPTIN-BINDING PROTEIN P34"/>
    <property type="match status" value="1"/>
</dbReference>
<reference evidence="1" key="1">
    <citation type="submission" date="2021-10" db="EMBL/GenBank/DDBJ databases">
        <title>De novo Genome Assembly of Clathrus columnatus (Basidiomycota, Fungi) Using Illumina and Nanopore Sequence Data.</title>
        <authorList>
            <person name="Ogiso-Tanaka E."/>
            <person name="Itagaki H."/>
            <person name="Hosoya T."/>
            <person name="Hosaka K."/>
        </authorList>
    </citation>
    <scope>NUCLEOTIDE SEQUENCE</scope>
    <source>
        <strain evidence="1">MO-923</strain>
    </source>
</reference>
<comment type="caution">
    <text evidence="1">The sequence shown here is derived from an EMBL/GenBank/DDBJ whole genome shotgun (WGS) entry which is preliminary data.</text>
</comment>
<keyword evidence="2" id="KW-1185">Reference proteome</keyword>
<evidence type="ECO:0000313" key="1">
    <source>
        <dbReference type="EMBL" id="GJJ15576.1"/>
    </source>
</evidence>
<sequence>MYWTVQSFNQKSLITPRGWKGHRFVGRGLSRTTAPSNCTLKHVLLKNPHCEEQGDVIFPLRFITTYFPKFDSELSKVDHSITLETPSPIKCGIGHHITRMTACGPTISLFTMQQIVLPFDILFRVVELFFDDSPKSPFGKNNARAEKPEWDAIKHLVSASRVFRGIGLRMWFVCLRVLQLGAASNNNMFNREVTYRAASAMLIPSLYPDKFPYLRSVSIYMIDIGRPHTMLQRIPNNLRCLELQYFDARDHHELLAAISKQLPFLQELRLRSMSDFEHSGIPLSESPSSFGALISPRLKLLTKLQKLSIDLNLTPFTIHLYHASFHSGKCFFSCRDCIQKFYRQTRDTEAEVSLIIANELPNLKWIQWLSHFSANKRSTFEVERHCQEGYVVAVKVIEFAGNMSVPTLPSPLCSILVVSSDVKQSQELLDRFSGESAPAASQASATDYIPWTISNKYYTAPVYFLLKEVQEVNSDIVIDVPAFIFVFNPSDNYQDIFTCLSRSMRDSDFEVSLAVSVPRTEINDPEPTEEHQEVYESYFTSLGFEYINGHPSNNSCLSTERDLDDLDAVPGLRRIIDALSTILWPSMVRKTRHTKTRSVIHVPNEEDFHALLDTDIGTSPRILPHQQQEMAALEKWLEGDILDNDGWEDIDVPDNDFPNLTETASSQRPCFEDNFCDFISAPALNEDGNRLPIYYEIQETTRRIMDFGKNQEYDDGAGAGSHSDLSQILAGLDLMKSEIAEIKDEQERRKAAAKVALSVVYGFDNPDDTFNFDM</sequence>
<proteinExistence type="predicted"/>
<name>A0AAV5ATA6_9AGAM</name>
<dbReference type="AlphaFoldDB" id="A0AAV5ATA6"/>
<protein>
    <submittedName>
        <fullName evidence="1">Uncharacterized protein</fullName>
    </submittedName>
</protein>
<evidence type="ECO:0000313" key="2">
    <source>
        <dbReference type="Proteomes" id="UP001050691"/>
    </source>
</evidence>